<dbReference type="AlphaFoldDB" id="A0A653D012"/>
<reference evidence="1 2" key="1">
    <citation type="submission" date="2019-01" db="EMBL/GenBank/DDBJ databases">
        <authorList>
            <person name="Sayadi A."/>
        </authorList>
    </citation>
    <scope>NUCLEOTIDE SEQUENCE [LARGE SCALE GENOMIC DNA]</scope>
</reference>
<dbReference type="PANTHER" id="PTHR37162">
    <property type="entry name" value="HAT FAMILY DIMERISATION DOMAINCONTAINING PROTEIN-RELATED"/>
    <property type="match status" value="1"/>
</dbReference>
<sequence>MHKKRKEDSHHLVCIEDALKNIPTERLDKDLKVAELKLLGFAAEHNLPFKIFEHLPQFIRSFQDTDVINSLQCSRTKATDLVNEKVGPYAQLKLASILKRSFFSVIIDETTDVSTSKCLVIIVRFYSREESRVKDCFFGLIELTTSSAEDIFKATVGIFHKFDIPLENIIGFASDNASVMMGQFNGVKAKLKGVIPHVFTIGCLSHSIHLCASKACSHLPDSVENMTRNIYNYFSHSAKRQHDFKEFQQFVDAEPHKLLRPCQTRWLSLEAVSEAPKINILLPTIMMFYKMILQFYMKKEIFYKINIKDINPSNPHHFLKEDEIYLGAKVQIILNEARDLIPPQALRQFKTKCLSFYITLCNEIRSRIDFSDTTLSVIADTLDMSKIFSEERLSIRRLVSRFPNIVKDSDTIENLNLEWHLIDECKTDNPPADIESLIILLRKQRNRLGQAAFENLSKFLETIVSLPHSSVAAEMYSKMGEKLSAVEAELYDRQIRLWGIESQEK</sequence>
<keyword evidence="2" id="KW-1185">Reference proteome</keyword>
<gene>
    <name evidence="1" type="ORF">CALMAC_LOCUS12717</name>
</gene>
<name>A0A653D012_CALMS</name>
<dbReference type="InterPro" id="IPR012337">
    <property type="entry name" value="RNaseH-like_sf"/>
</dbReference>
<organism evidence="1 2">
    <name type="scientific">Callosobruchus maculatus</name>
    <name type="common">Southern cowpea weevil</name>
    <name type="synonym">Pulse bruchid</name>
    <dbReference type="NCBI Taxonomy" id="64391"/>
    <lineage>
        <taxon>Eukaryota</taxon>
        <taxon>Metazoa</taxon>
        <taxon>Ecdysozoa</taxon>
        <taxon>Arthropoda</taxon>
        <taxon>Hexapoda</taxon>
        <taxon>Insecta</taxon>
        <taxon>Pterygota</taxon>
        <taxon>Neoptera</taxon>
        <taxon>Endopterygota</taxon>
        <taxon>Coleoptera</taxon>
        <taxon>Polyphaga</taxon>
        <taxon>Cucujiformia</taxon>
        <taxon>Chrysomeloidea</taxon>
        <taxon>Chrysomelidae</taxon>
        <taxon>Bruchinae</taxon>
        <taxon>Bruchini</taxon>
        <taxon>Callosobruchus</taxon>
    </lineage>
</organism>
<dbReference type="SUPFAM" id="SSF53098">
    <property type="entry name" value="Ribonuclease H-like"/>
    <property type="match status" value="1"/>
</dbReference>
<dbReference type="EMBL" id="CAACVG010009249">
    <property type="protein sequence ID" value="VEN52684.1"/>
    <property type="molecule type" value="Genomic_DNA"/>
</dbReference>
<protein>
    <submittedName>
        <fullName evidence="1">Uncharacterized protein</fullName>
    </submittedName>
</protein>
<evidence type="ECO:0000313" key="2">
    <source>
        <dbReference type="Proteomes" id="UP000410492"/>
    </source>
</evidence>
<dbReference type="Proteomes" id="UP000410492">
    <property type="component" value="Unassembled WGS sequence"/>
</dbReference>
<accession>A0A653D012</accession>
<dbReference type="PANTHER" id="PTHR37162:SF1">
    <property type="entry name" value="BED-TYPE DOMAIN-CONTAINING PROTEIN"/>
    <property type="match status" value="1"/>
</dbReference>
<dbReference type="OrthoDB" id="6781255at2759"/>
<evidence type="ECO:0000313" key="1">
    <source>
        <dbReference type="EMBL" id="VEN52684.1"/>
    </source>
</evidence>
<proteinExistence type="predicted"/>